<protein>
    <recommendedName>
        <fullName evidence="3">AIG1-type G domain-containing protein</fullName>
    </recommendedName>
</protein>
<keyword evidence="2" id="KW-0342">GTP-binding</keyword>
<keyword evidence="1" id="KW-0547">Nucleotide-binding</keyword>
<dbReference type="EMBL" id="PGOL01001525">
    <property type="protein sequence ID" value="PKI57222.1"/>
    <property type="molecule type" value="Genomic_DNA"/>
</dbReference>
<proteinExistence type="predicted"/>
<dbReference type="InterPro" id="IPR045058">
    <property type="entry name" value="GIMA/IAN/Toc"/>
</dbReference>
<comment type="caution">
    <text evidence="4">The sequence shown here is derived from an EMBL/GenBank/DDBJ whole genome shotgun (WGS) entry which is preliminary data.</text>
</comment>
<dbReference type="InterPro" id="IPR006703">
    <property type="entry name" value="G_AIG1"/>
</dbReference>
<organism evidence="4 5">
    <name type="scientific">Punica granatum</name>
    <name type="common">Pomegranate</name>
    <dbReference type="NCBI Taxonomy" id="22663"/>
    <lineage>
        <taxon>Eukaryota</taxon>
        <taxon>Viridiplantae</taxon>
        <taxon>Streptophyta</taxon>
        <taxon>Embryophyta</taxon>
        <taxon>Tracheophyta</taxon>
        <taxon>Spermatophyta</taxon>
        <taxon>Magnoliopsida</taxon>
        <taxon>eudicotyledons</taxon>
        <taxon>Gunneridae</taxon>
        <taxon>Pentapetalae</taxon>
        <taxon>rosids</taxon>
        <taxon>malvids</taxon>
        <taxon>Myrtales</taxon>
        <taxon>Lythraceae</taxon>
        <taxon>Punica</taxon>
    </lineage>
</organism>
<dbReference type="AlphaFoldDB" id="A0A2I0JLQ7"/>
<evidence type="ECO:0000259" key="3">
    <source>
        <dbReference type="Pfam" id="PF04548"/>
    </source>
</evidence>
<dbReference type="GO" id="GO:0005525">
    <property type="term" value="F:GTP binding"/>
    <property type="evidence" value="ECO:0007669"/>
    <property type="project" value="UniProtKB-KW"/>
</dbReference>
<dbReference type="Pfam" id="PF04548">
    <property type="entry name" value="AIG1"/>
    <property type="match status" value="1"/>
</dbReference>
<evidence type="ECO:0000313" key="5">
    <source>
        <dbReference type="Proteomes" id="UP000233551"/>
    </source>
</evidence>
<name>A0A2I0JLQ7_PUNGR</name>
<reference evidence="4 5" key="1">
    <citation type="submission" date="2017-11" db="EMBL/GenBank/DDBJ databases">
        <title>De-novo sequencing of pomegranate (Punica granatum L.) genome.</title>
        <authorList>
            <person name="Akparov Z."/>
            <person name="Amiraslanov A."/>
            <person name="Hajiyeva S."/>
            <person name="Abbasov M."/>
            <person name="Kaur K."/>
            <person name="Hamwieh A."/>
            <person name="Solovyev V."/>
            <person name="Salamov A."/>
            <person name="Braich B."/>
            <person name="Kosarev P."/>
            <person name="Mahmoud A."/>
            <person name="Hajiyev E."/>
            <person name="Babayeva S."/>
            <person name="Izzatullayeva V."/>
            <person name="Mammadov A."/>
            <person name="Mammadov A."/>
            <person name="Sharifova S."/>
            <person name="Ojaghi J."/>
            <person name="Eynullazada K."/>
            <person name="Bayramov B."/>
            <person name="Abdulazimova A."/>
            <person name="Shahmuradov I."/>
        </authorList>
    </citation>
    <scope>NUCLEOTIDE SEQUENCE [LARGE SCALE GENOMIC DNA]</scope>
    <source>
        <strain evidence="5">cv. AG2017</strain>
        <tissue evidence="4">Leaf</tissue>
    </source>
</reference>
<feature type="domain" description="AIG1-type G" evidence="3">
    <location>
        <begin position="82"/>
        <end position="148"/>
    </location>
</feature>
<evidence type="ECO:0000256" key="2">
    <source>
        <dbReference type="ARBA" id="ARBA00023134"/>
    </source>
</evidence>
<dbReference type="Proteomes" id="UP000233551">
    <property type="component" value="Unassembled WGS sequence"/>
</dbReference>
<dbReference type="PANTHER" id="PTHR10903">
    <property type="entry name" value="GTPASE, IMAP FAMILY MEMBER-RELATED"/>
    <property type="match status" value="1"/>
</dbReference>
<dbReference type="Gene3D" id="3.40.50.300">
    <property type="entry name" value="P-loop containing nucleotide triphosphate hydrolases"/>
    <property type="match status" value="1"/>
</dbReference>
<gene>
    <name evidence="4" type="ORF">CRG98_022407</name>
</gene>
<dbReference type="InterPro" id="IPR027417">
    <property type="entry name" value="P-loop_NTPase"/>
</dbReference>
<evidence type="ECO:0000256" key="1">
    <source>
        <dbReference type="ARBA" id="ARBA00022741"/>
    </source>
</evidence>
<dbReference type="STRING" id="22663.A0A2I0JLQ7"/>
<sequence length="254" mass="28243">MQKLLMQGHMVVYRYRLCGSPNHPGSADKDGTGENRFLFGFLPTSHLPRPRLRFFSFSLSILGRRAFKLGVTSTLLNPGIGDVGKEIVRCIDLAKDGIHAVLLVLSIRSRFSEEEEAVFHTLRTLFGNKIVSYMIAMFTGGMNLKMSQELVRDITSKQAMFQLGPLKASSLDGFSGIFFQKYCCRRRVFTGGALLATLEYTGLGMGPSYVYVGLCVYGQLLKAGVYTRCTVGCTRNIRPGMAWAYTRNLVSDTM</sequence>
<evidence type="ECO:0000313" key="4">
    <source>
        <dbReference type="EMBL" id="PKI57222.1"/>
    </source>
</evidence>
<keyword evidence="5" id="KW-1185">Reference proteome</keyword>
<accession>A0A2I0JLQ7</accession>
<dbReference type="PANTHER" id="PTHR10903:SF184">
    <property type="entry name" value="GTP-BINDING PROTEIN A"/>
    <property type="match status" value="1"/>
</dbReference>